<accession>A0A7X0LP81</accession>
<organism evidence="2 3">
    <name type="scientific">Streptomyces candidus</name>
    <dbReference type="NCBI Taxonomy" id="67283"/>
    <lineage>
        <taxon>Bacteria</taxon>
        <taxon>Bacillati</taxon>
        <taxon>Actinomycetota</taxon>
        <taxon>Actinomycetes</taxon>
        <taxon>Kitasatosporales</taxon>
        <taxon>Streptomycetaceae</taxon>
        <taxon>Streptomyces</taxon>
    </lineage>
</organism>
<evidence type="ECO:0000256" key="1">
    <source>
        <dbReference type="SAM" id="SignalP"/>
    </source>
</evidence>
<feature type="chain" id="PRO_5030607958" evidence="1">
    <location>
        <begin position="29"/>
        <end position="127"/>
    </location>
</feature>
<dbReference type="EMBL" id="JACHEM010000003">
    <property type="protein sequence ID" value="MBB6435194.1"/>
    <property type="molecule type" value="Genomic_DNA"/>
</dbReference>
<proteinExistence type="predicted"/>
<evidence type="ECO:0000313" key="2">
    <source>
        <dbReference type="EMBL" id="MBB6435194.1"/>
    </source>
</evidence>
<keyword evidence="1" id="KW-0732">Signal</keyword>
<reference evidence="2 3" key="1">
    <citation type="submission" date="2020-08" db="EMBL/GenBank/DDBJ databases">
        <title>Genomic Encyclopedia of Type Strains, Phase IV (KMG-IV): sequencing the most valuable type-strain genomes for metagenomic binning, comparative biology and taxonomic classification.</title>
        <authorList>
            <person name="Goeker M."/>
        </authorList>
    </citation>
    <scope>NUCLEOTIDE SEQUENCE [LARGE SCALE GENOMIC DNA]</scope>
    <source>
        <strain evidence="2 3">DSM 40141</strain>
    </source>
</reference>
<dbReference type="AlphaFoldDB" id="A0A7X0LP81"/>
<sequence>MRRSFTRVAVTGAAAATLLAATATPALADSDIILKFQHGYFLYHDNGDVFEVCDTKADGHGVTGVLLENNDNSPVPGFGEILRVDDGGDAGCDKKGHDVQKSPSYTYQMRLHWNGGGGTLASKSFRE</sequence>
<comment type="caution">
    <text evidence="2">The sequence shown here is derived from an EMBL/GenBank/DDBJ whole genome shotgun (WGS) entry which is preliminary data.</text>
</comment>
<gene>
    <name evidence="2" type="ORF">HNQ79_001645</name>
</gene>
<evidence type="ECO:0000313" key="3">
    <source>
        <dbReference type="Proteomes" id="UP000540423"/>
    </source>
</evidence>
<dbReference type="RefSeq" id="WP_185028467.1">
    <property type="nucleotide sequence ID" value="NZ_BNBN01000004.1"/>
</dbReference>
<dbReference type="Proteomes" id="UP000540423">
    <property type="component" value="Unassembled WGS sequence"/>
</dbReference>
<protein>
    <submittedName>
        <fullName evidence="2">Uncharacterized protein</fullName>
    </submittedName>
</protein>
<name>A0A7X0LP81_9ACTN</name>
<feature type="signal peptide" evidence="1">
    <location>
        <begin position="1"/>
        <end position="28"/>
    </location>
</feature>
<keyword evidence="3" id="KW-1185">Reference proteome</keyword>